<dbReference type="EMBL" id="AP018874">
    <property type="protein sequence ID" value="BBF89855.1"/>
    <property type="molecule type" value="Genomic_DNA"/>
</dbReference>
<evidence type="ECO:0000313" key="2">
    <source>
        <dbReference type="EMBL" id="BBF89855.1"/>
    </source>
</evidence>
<protein>
    <submittedName>
        <fullName evidence="1">Uncharacterized protein</fullName>
    </submittedName>
</protein>
<accession>A0A679BCF7</accession>
<reference evidence="2" key="1">
    <citation type="submission" date="2018-08" db="EMBL/GenBank/DDBJ databases">
        <title>Oryza nivara genomic DNA, chromosome 11, BAC clone:BBa0051A07.</title>
        <authorList>
            <person name="Wu J."/>
            <person name="Kanamori H."/>
        </authorList>
    </citation>
    <scope>NUCLEOTIDE SEQUENCE</scope>
    <source>
        <strain evidence="2">W0106</strain>
    </source>
</reference>
<dbReference type="AlphaFoldDB" id="A0A679BCF7"/>
<gene>
    <name evidence="1" type="primary">BBa0124E01.40</name>
    <name evidence="2" type="synonym">BBa0051A07.2</name>
</gene>
<dbReference type="EMBL" id="AP018873">
    <property type="protein sequence ID" value="BBF89844.1"/>
    <property type="molecule type" value="Genomic_DNA"/>
</dbReference>
<name>A0A679BCF7_ORYNI</name>
<reference evidence="1" key="2">
    <citation type="submission" date="2018-08" db="EMBL/GenBank/DDBJ databases">
        <title>Oryza nivara genomic DNA, chromosome 11, BAC clone:BBa0124E01.</title>
        <authorList>
            <person name="Wu J."/>
            <person name="Kanamori H."/>
        </authorList>
    </citation>
    <scope>NUCLEOTIDE SEQUENCE</scope>
    <source>
        <strain evidence="1">W0106</strain>
    </source>
</reference>
<organism evidence="1">
    <name type="scientific">Oryza nivara</name>
    <name type="common">Indian wild rice</name>
    <name type="synonym">Oryza sativa f. spontanea</name>
    <dbReference type="NCBI Taxonomy" id="4536"/>
    <lineage>
        <taxon>Eukaryota</taxon>
        <taxon>Viridiplantae</taxon>
        <taxon>Streptophyta</taxon>
        <taxon>Embryophyta</taxon>
        <taxon>Tracheophyta</taxon>
        <taxon>Spermatophyta</taxon>
        <taxon>Magnoliopsida</taxon>
        <taxon>Liliopsida</taxon>
        <taxon>Poales</taxon>
        <taxon>Poaceae</taxon>
        <taxon>BOP clade</taxon>
        <taxon>Oryzoideae</taxon>
        <taxon>Oryzeae</taxon>
        <taxon>Oryzinae</taxon>
        <taxon>Oryza</taxon>
    </lineage>
</organism>
<proteinExistence type="predicted"/>
<sequence length="59" mass="5991">MIAHLDTRMVRELRIGEEGVAGSCSGTAAAASRRGEGVRGFNDSGVDAVGERGSGSRGL</sequence>
<evidence type="ECO:0000313" key="1">
    <source>
        <dbReference type="EMBL" id="BBF89844.1"/>
    </source>
</evidence>